<dbReference type="InterPro" id="IPR021109">
    <property type="entry name" value="Peptidase_aspartic_dom_sf"/>
</dbReference>
<dbReference type="InterPro" id="IPR032567">
    <property type="entry name" value="RTL1-rel"/>
</dbReference>
<dbReference type="AlphaFoldDB" id="A0A8B8KII8"/>
<sequence length="437" mass="47840">MAHTMEAITVAIRQSLDVVQQKKSEPPQFFGIDGPNAAELWIREVEKIFITMGCVEDRKVVYAAYMLIGDAEMWWQGACTMLDAQGERFFNGLRTDIKRTMIPLRITEFVNLVYQATIIESLNLEDVGGPKGATLSAPRLVGTATSILQPRGASAPSFRALAPTTVRCFRCGGPHYLNQCQQVAKDCPTSRSRAASSIARALHAVRPRTVRAPQMIRPRSKACVFTTSGTDAAQATDLVQGTGMVVGTSLSVLFYSGATHSFIADVYVKNLGLPVSDLRCNLVVATLTLNLVTTSTACIGCPIVVEGREYRVNLINIPMSGLDVILDMDWLTTNHVVIDCAQQRLIFPEPQELPEMIPITQVEATLGKRASCFVLLVVMDIEREQELQSIPVVRDFSEIFPDDVPGIPPSKEIEFGIDLILGAEPVSIALYRIAPKS</sequence>
<evidence type="ECO:0000313" key="2">
    <source>
        <dbReference type="RefSeq" id="XP_027343068.1"/>
    </source>
</evidence>
<reference evidence="1" key="1">
    <citation type="journal article" date="2019" name="Toxins">
        <title>Detection of Abrin-Like and Prepropulchellin-Like Toxin Genes and Transcripts Using Whole Genome Sequencing and Full-Length Transcript Sequencing of Abrus precatorius.</title>
        <authorList>
            <person name="Hovde B.T."/>
            <person name="Daligault H.E."/>
            <person name="Hanschen E.R."/>
            <person name="Kunde Y.A."/>
            <person name="Johnson M.B."/>
            <person name="Starkenburg S.R."/>
            <person name="Johnson S.L."/>
        </authorList>
    </citation>
    <scope>NUCLEOTIDE SEQUENCE [LARGE SCALE GENOMIC DNA]</scope>
</reference>
<proteinExistence type="predicted"/>
<protein>
    <submittedName>
        <fullName evidence="2">Uncharacterized protein LOC113855636</fullName>
    </submittedName>
</protein>
<dbReference type="RefSeq" id="XP_027343068.1">
    <property type="nucleotide sequence ID" value="XM_027487267.1"/>
</dbReference>
<organism evidence="1 2">
    <name type="scientific">Abrus precatorius</name>
    <name type="common">Indian licorice</name>
    <name type="synonym">Glycine abrus</name>
    <dbReference type="NCBI Taxonomy" id="3816"/>
    <lineage>
        <taxon>Eukaryota</taxon>
        <taxon>Viridiplantae</taxon>
        <taxon>Streptophyta</taxon>
        <taxon>Embryophyta</taxon>
        <taxon>Tracheophyta</taxon>
        <taxon>Spermatophyta</taxon>
        <taxon>Magnoliopsida</taxon>
        <taxon>eudicotyledons</taxon>
        <taxon>Gunneridae</taxon>
        <taxon>Pentapetalae</taxon>
        <taxon>rosids</taxon>
        <taxon>fabids</taxon>
        <taxon>Fabales</taxon>
        <taxon>Fabaceae</taxon>
        <taxon>Papilionoideae</taxon>
        <taxon>50 kb inversion clade</taxon>
        <taxon>NPAAA clade</taxon>
        <taxon>indigoferoid/millettioid clade</taxon>
        <taxon>Abreae</taxon>
        <taxon>Abrus</taxon>
    </lineage>
</organism>
<accession>A0A8B8KII8</accession>
<gene>
    <name evidence="2" type="primary">LOC113855636</name>
</gene>
<name>A0A8B8KII8_ABRPR</name>
<dbReference type="GeneID" id="113855636"/>
<dbReference type="PANTHER" id="PTHR15503">
    <property type="entry name" value="LDOC1 RELATED"/>
    <property type="match status" value="1"/>
</dbReference>
<dbReference type="PANTHER" id="PTHR15503:SF45">
    <property type="entry name" value="RNA-DIRECTED DNA POLYMERASE HOMOLOG"/>
    <property type="match status" value="1"/>
</dbReference>
<dbReference type="KEGG" id="aprc:113855636"/>
<dbReference type="Gene3D" id="2.40.70.10">
    <property type="entry name" value="Acid Proteases"/>
    <property type="match status" value="1"/>
</dbReference>
<dbReference type="Pfam" id="PF08284">
    <property type="entry name" value="RVP_2"/>
    <property type="match status" value="1"/>
</dbReference>
<evidence type="ECO:0000313" key="1">
    <source>
        <dbReference type="Proteomes" id="UP000694853"/>
    </source>
</evidence>
<keyword evidence="1" id="KW-1185">Reference proteome</keyword>
<dbReference type="CDD" id="cd00303">
    <property type="entry name" value="retropepsin_like"/>
    <property type="match status" value="1"/>
</dbReference>
<reference evidence="2" key="2">
    <citation type="submission" date="2025-08" db="UniProtKB">
        <authorList>
            <consortium name="RefSeq"/>
        </authorList>
    </citation>
    <scope>IDENTIFICATION</scope>
    <source>
        <tissue evidence="2">Young leaves</tissue>
    </source>
</reference>
<dbReference type="Proteomes" id="UP000694853">
    <property type="component" value="Unplaced"/>
</dbReference>
<dbReference type="OrthoDB" id="1436782at2759"/>